<keyword evidence="4" id="KW-0378">Hydrolase</keyword>
<reference evidence="4" key="1">
    <citation type="submission" date="2022-09" db="EMBL/GenBank/DDBJ databases">
        <title>The genome sequence of Tsuneonella sp. YG55.</title>
        <authorList>
            <person name="Liu Y."/>
        </authorList>
    </citation>
    <scope>NUCLEOTIDE SEQUENCE</scope>
    <source>
        <strain evidence="4">YG55</strain>
    </source>
</reference>
<evidence type="ECO:0000256" key="2">
    <source>
        <dbReference type="SAM" id="SignalP"/>
    </source>
</evidence>
<evidence type="ECO:0000313" key="5">
    <source>
        <dbReference type="Proteomes" id="UP001142648"/>
    </source>
</evidence>
<evidence type="ECO:0000259" key="3">
    <source>
        <dbReference type="Pfam" id="PF13354"/>
    </source>
</evidence>
<feature type="domain" description="Beta-lactamase class A catalytic" evidence="3">
    <location>
        <begin position="159"/>
        <end position="270"/>
    </location>
</feature>
<dbReference type="SUPFAM" id="SSF56601">
    <property type="entry name" value="beta-lactamase/transpeptidase-like"/>
    <property type="match status" value="1"/>
</dbReference>
<dbReference type="GO" id="GO:0030655">
    <property type="term" value="P:beta-lactam antibiotic catabolic process"/>
    <property type="evidence" value="ECO:0007669"/>
    <property type="project" value="InterPro"/>
</dbReference>
<dbReference type="RefSeq" id="WP_259960971.1">
    <property type="nucleotide sequence ID" value="NZ_JAOAMV010000002.1"/>
</dbReference>
<gene>
    <name evidence="4" type="ORF">N0B51_04175</name>
</gene>
<comment type="caution">
    <text evidence="4">The sequence shown here is derived from an EMBL/GenBank/DDBJ whole genome shotgun (WGS) entry which is preliminary data.</text>
</comment>
<dbReference type="PANTHER" id="PTHR35333">
    <property type="entry name" value="BETA-LACTAMASE"/>
    <property type="match status" value="1"/>
</dbReference>
<dbReference type="EMBL" id="JAOAMV010000002">
    <property type="protein sequence ID" value="MCT2558169.1"/>
    <property type="molecule type" value="Genomic_DNA"/>
</dbReference>
<feature type="chain" id="PRO_5040863289" evidence="2">
    <location>
        <begin position="22"/>
        <end position="429"/>
    </location>
</feature>
<sequence length="429" mass="46313">MAKRFLFLIPLLALQATVSAAQDVSTVQQQTSAVQRAAEGVVAVWRGEVSAQMVFAPAFLAAVPEQQLAALKTQLEGQFGPFVGLEAVEPTSVDSATVRLRFERATIAGPMTLARDGKVAGLLLNDIKPAGDSIASIGAELADLPGKISVVYAPLDPAKPSIVAVNPGSHMAIGSTFKLYVLSALAHEIAHGARRWDDVVTLEARSFPSGRLQNWPASAPLTLHTLASMMISESDNTATDQLIRTLGRAAIQEEVKASGHTAPERMFPFLTTMELFALKGDAASARAFVNAPKERQRTLVEELAQRIDRDPASVVPPAFSEPKMIESLEWFASAEDLRRLMARIVALEDPTARQIMAVNPAMPAARRGDWRYVGYKGGSEPGVLNMSWLLQDRAGDWRVLAMSWNDPASSLDLTKFELLSQRLLAASPP</sequence>
<dbReference type="Gene3D" id="3.40.710.10">
    <property type="entry name" value="DD-peptidase/beta-lactamase superfamily"/>
    <property type="match status" value="1"/>
</dbReference>
<organism evidence="4 5">
    <name type="scientific">Tsuneonella litorea</name>
    <dbReference type="NCBI Taxonomy" id="2976475"/>
    <lineage>
        <taxon>Bacteria</taxon>
        <taxon>Pseudomonadati</taxon>
        <taxon>Pseudomonadota</taxon>
        <taxon>Alphaproteobacteria</taxon>
        <taxon>Sphingomonadales</taxon>
        <taxon>Erythrobacteraceae</taxon>
        <taxon>Tsuneonella</taxon>
    </lineage>
</organism>
<name>A0A9X3AKC2_9SPHN</name>
<keyword evidence="2" id="KW-0732">Signal</keyword>
<dbReference type="AlphaFoldDB" id="A0A9X3AKC2"/>
<dbReference type="GO" id="GO:0046677">
    <property type="term" value="P:response to antibiotic"/>
    <property type="evidence" value="ECO:0007669"/>
    <property type="project" value="InterPro"/>
</dbReference>
<dbReference type="InterPro" id="IPR012338">
    <property type="entry name" value="Beta-lactam/transpept-like"/>
</dbReference>
<evidence type="ECO:0000313" key="4">
    <source>
        <dbReference type="EMBL" id="MCT2558169.1"/>
    </source>
</evidence>
<dbReference type="InterPro" id="IPR045155">
    <property type="entry name" value="Beta-lactam_cat"/>
</dbReference>
<dbReference type="Pfam" id="PF13354">
    <property type="entry name" value="Beta-lactamase2"/>
    <property type="match status" value="1"/>
</dbReference>
<dbReference type="GO" id="GO:0008800">
    <property type="term" value="F:beta-lactamase activity"/>
    <property type="evidence" value="ECO:0007669"/>
    <property type="project" value="UniProtKB-EC"/>
</dbReference>
<accession>A0A9X3AKC2</accession>
<evidence type="ECO:0000256" key="1">
    <source>
        <dbReference type="ARBA" id="ARBA00001526"/>
    </source>
</evidence>
<dbReference type="PANTHER" id="PTHR35333:SF5">
    <property type="entry name" value="CONSERVED LIPOPROTEIN LPQF-RELATED"/>
    <property type="match status" value="1"/>
</dbReference>
<comment type="catalytic activity">
    <reaction evidence="1">
        <text>a beta-lactam + H2O = a substituted beta-amino acid</text>
        <dbReference type="Rhea" id="RHEA:20401"/>
        <dbReference type="ChEBI" id="CHEBI:15377"/>
        <dbReference type="ChEBI" id="CHEBI:35627"/>
        <dbReference type="ChEBI" id="CHEBI:140347"/>
        <dbReference type="EC" id="3.5.2.6"/>
    </reaction>
</comment>
<dbReference type="Proteomes" id="UP001142648">
    <property type="component" value="Unassembled WGS sequence"/>
</dbReference>
<keyword evidence="5" id="KW-1185">Reference proteome</keyword>
<dbReference type="InterPro" id="IPR000871">
    <property type="entry name" value="Beta-lactam_class-A"/>
</dbReference>
<feature type="signal peptide" evidence="2">
    <location>
        <begin position="1"/>
        <end position="21"/>
    </location>
</feature>
<proteinExistence type="predicted"/>
<protein>
    <submittedName>
        <fullName evidence="4">Class A beta-lactamase-related serine hydrolase</fullName>
    </submittedName>
</protein>